<dbReference type="STRING" id="869213.GCA_000517085_03895"/>
<evidence type="ECO:0000313" key="3">
    <source>
        <dbReference type="Proteomes" id="UP000019402"/>
    </source>
</evidence>
<organism evidence="2 3">
    <name type="scientific">Saccharicrinis fermentans DSM 9555 = JCM 21142</name>
    <dbReference type="NCBI Taxonomy" id="869213"/>
    <lineage>
        <taxon>Bacteria</taxon>
        <taxon>Pseudomonadati</taxon>
        <taxon>Bacteroidota</taxon>
        <taxon>Bacteroidia</taxon>
        <taxon>Marinilabiliales</taxon>
        <taxon>Marinilabiliaceae</taxon>
        <taxon>Saccharicrinis</taxon>
    </lineage>
</organism>
<dbReference type="EMBL" id="BAMD01000085">
    <property type="protein sequence ID" value="GAF05407.1"/>
    <property type="molecule type" value="Genomic_DNA"/>
</dbReference>
<protein>
    <submittedName>
        <fullName evidence="2">Uncharacterized protein</fullName>
    </submittedName>
</protein>
<reference evidence="2 3" key="1">
    <citation type="journal article" date="2014" name="Genome Announc.">
        <title>Draft Genome Sequence of Cytophaga fermentans JCM 21142T, a Facultative Anaerobe Isolated from Marine Mud.</title>
        <authorList>
            <person name="Starns D."/>
            <person name="Oshima K."/>
            <person name="Suda W."/>
            <person name="Iino T."/>
            <person name="Yuki M."/>
            <person name="Inoue J."/>
            <person name="Kitamura K."/>
            <person name="Iida T."/>
            <person name="Darby A."/>
            <person name="Hattori M."/>
            <person name="Ohkuma M."/>
        </authorList>
    </citation>
    <scope>NUCLEOTIDE SEQUENCE [LARGE SCALE GENOMIC DNA]</scope>
    <source>
        <strain evidence="2 3">JCM 21142</strain>
    </source>
</reference>
<keyword evidence="1" id="KW-0732">Signal</keyword>
<dbReference type="Proteomes" id="UP000019402">
    <property type="component" value="Unassembled WGS sequence"/>
</dbReference>
<accession>W7YAL1</accession>
<proteinExistence type="predicted"/>
<evidence type="ECO:0000256" key="1">
    <source>
        <dbReference type="SAM" id="SignalP"/>
    </source>
</evidence>
<comment type="caution">
    <text evidence="2">The sequence shown here is derived from an EMBL/GenBank/DDBJ whole genome shotgun (WGS) entry which is preliminary data.</text>
</comment>
<feature type="signal peptide" evidence="1">
    <location>
        <begin position="1"/>
        <end position="29"/>
    </location>
</feature>
<dbReference type="AlphaFoldDB" id="W7YAL1"/>
<gene>
    <name evidence="2" type="ORF">JCM21142_104141</name>
</gene>
<sequence>MLINVVIGNMRNFRVLYFTFLLISSCSLAQSKSNIVVTANNIDIALSQYYKEGFIIKDSLGIKFGKNRKGVLICLVIKNERDLEFRELDDAPVKRLLLLMEMTKTGFKELVCSKDVLPSLSFGERSDVGYSNLNVRKDIFSFNFIKLPYGSNVEYEFKYDFRYSLNDNSWFLNKCVIEKFKEDDTVVSYSLTVDDFGKLSINEFDIYNFNPFVYL</sequence>
<name>W7YAL1_9BACT</name>
<evidence type="ECO:0000313" key="2">
    <source>
        <dbReference type="EMBL" id="GAF05407.1"/>
    </source>
</evidence>
<feature type="chain" id="PRO_5004906467" evidence="1">
    <location>
        <begin position="30"/>
        <end position="215"/>
    </location>
</feature>
<keyword evidence="3" id="KW-1185">Reference proteome</keyword>